<protein>
    <submittedName>
        <fullName evidence="1">Uncharacterized protein</fullName>
    </submittedName>
</protein>
<organism evidence="1 2">
    <name type="scientific">Helicobacter bilis WiWa</name>
    <dbReference type="NCBI Taxonomy" id="1235804"/>
    <lineage>
        <taxon>Bacteria</taxon>
        <taxon>Pseudomonadati</taxon>
        <taxon>Campylobacterota</taxon>
        <taxon>Epsilonproteobacteria</taxon>
        <taxon>Campylobacterales</taxon>
        <taxon>Helicobacteraceae</taxon>
        <taxon>Helicobacter</taxon>
    </lineage>
</organism>
<dbReference type="EMBL" id="AQFW01000012">
    <property type="protein sequence ID" value="EMZ39216.1"/>
    <property type="molecule type" value="Genomic_DNA"/>
</dbReference>
<dbReference type="Proteomes" id="UP000012527">
    <property type="component" value="Unassembled WGS sequence"/>
</dbReference>
<evidence type="ECO:0000313" key="2">
    <source>
        <dbReference type="Proteomes" id="UP000012527"/>
    </source>
</evidence>
<sequence length="38" mass="4422">MQKQTSLRIFGNIKKIATYITMKSLKHASLWNVDSKKL</sequence>
<comment type="caution">
    <text evidence="1">The sequence shown here is derived from an EMBL/GenBank/DDBJ whole genome shotgun (WGS) entry which is preliminary data.</text>
</comment>
<gene>
    <name evidence="1" type="ORF">C826_01192</name>
</gene>
<dbReference type="HOGENOM" id="CLU_3328644_0_0_7"/>
<accession>N2BG99</accession>
<proteinExistence type="predicted"/>
<dbReference type="AlphaFoldDB" id="N2BG99"/>
<reference evidence="1 2" key="1">
    <citation type="submission" date="2013-02" db="EMBL/GenBank/DDBJ databases">
        <title>The Genome Sequence of Helicobacter bilis WiWa.</title>
        <authorList>
            <consortium name="The Broad Institute Genome Sequencing Platform"/>
            <person name="Ward D."/>
            <person name="Overstreet A.-M.C."/>
            <person name="Ramer-Tait A.E."/>
            <person name="Phillips G.J."/>
            <person name="Wannemuehler M.J."/>
            <person name="Walker B."/>
            <person name="Young S.K."/>
            <person name="Zeng Q."/>
            <person name="Gargeya S."/>
            <person name="Fitzgerald M."/>
            <person name="Haas B."/>
            <person name="Abouelleil A."/>
            <person name="Alvarado L."/>
            <person name="Arachchi H.M."/>
            <person name="Berlin A.M."/>
            <person name="Chapman S.B."/>
            <person name="Dewar J."/>
            <person name="Goldberg J."/>
            <person name="Griggs A."/>
            <person name="Gujja S."/>
            <person name="Hansen M."/>
            <person name="Howarth C."/>
            <person name="Imamovic A."/>
            <person name="Larimer J."/>
            <person name="McCowan C."/>
            <person name="Murphy C."/>
            <person name="Neiman D."/>
            <person name="Pearson M."/>
            <person name="Priest M."/>
            <person name="Roberts A."/>
            <person name="Saif S."/>
            <person name="Shea T."/>
            <person name="Sisk P."/>
            <person name="Sykes S."/>
            <person name="Wortman J."/>
            <person name="Nusbaum C."/>
            <person name="Birren B."/>
        </authorList>
    </citation>
    <scope>NUCLEOTIDE SEQUENCE [LARGE SCALE GENOMIC DNA]</scope>
    <source>
        <strain evidence="1 2">WiWa</strain>
    </source>
</reference>
<dbReference type="PATRIC" id="fig|1235804.3.peg.1307"/>
<evidence type="ECO:0000313" key="1">
    <source>
        <dbReference type="EMBL" id="EMZ39216.1"/>
    </source>
</evidence>
<name>N2BG99_9HELI</name>